<feature type="domain" description="DUF7587" evidence="3">
    <location>
        <begin position="32"/>
        <end position="193"/>
    </location>
</feature>
<feature type="compositionally biased region" description="Polar residues" evidence="1">
    <location>
        <begin position="457"/>
        <end position="467"/>
    </location>
</feature>
<proteinExistence type="predicted"/>
<sequence>MSSRPVDPDADICSLPQCGFGDDIHFDSLIDTNRFLYRVYTPKERSPFADDTDPFFIAPRFDELVARSPVDLPKVKFFEPLIGSYADVAQHMDWTTRTSSCYVSTSFSFAWSIWEAVRRYHQGVKKDVEIAIIDSTALGGRAATALQLLQKSSPEERTDQFWKWYRFSQDSQAVLVYAMIPRTAVLASIPLLQILRKMPSYFLRKDIQTIPGNPLDLVAWNYALRKQSYRHFCQELSALFLGRPAEIRLRDSTAGAVRLALGFLRPFFHHVVQEDFDIAITYLRNLAITISVWPGGKWARDQPEVRQIIDTMVLAIGEELKEKYFNQKQGEIKNLQLVIDGLQHTIEIQGEESKFVLENIEVDSNGEGDFELDLPESEEPTLVAGDLSKSLQKPPSLELSVAVTPRIPVTFQTPITPPESPRNSIFLPSIAAPRAVIPLPMLVSFVPAPEETIVEQQTSEIASNKASPMSDEPASPPPTPPATSPDLSFSMLPVLEVPEKVLEESAVQDDAVEYLGEQSLAQEAEEVQQPEDECDALHGDGDDYNTELVFPPVQLEHGPAAVEDYEHDEHDDDAETELELEQEEEHFVEPSPSGSWVRVRPKLTSFSSISSASSITSIETLCDLAEFPSKRISLVSNDSYEIVPPFSAFRSLGAMSRTISFSELESSPKLPQPMPLPELIQDVHEIPLPPSPSATSESLLPLDSSPSTPRPTSTTPSRSSSPRPLISLSPHPSTPSTPQPPSPLELHLPQSAADVILPPRKEISLLAALPSQAAVTEEERDAARTATRRSAVIVDAASYAVTGFLIGAFITLFLFSTQRKTLMVLT</sequence>
<dbReference type="EMBL" id="JAACJL010000046">
    <property type="protein sequence ID" value="KAF4612876.1"/>
    <property type="molecule type" value="Genomic_DNA"/>
</dbReference>
<gene>
    <name evidence="4" type="ORF">D9613_010999</name>
</gene>
<dbReference type="InterPro" id="IPR056009">
    <property type="entry name" value="DUF7587"/>
</dbReference>
<feature type="transmembrane region" description="Helical" evidence="2">
    <location>
        <begin position="796"/>
        <end position="815"/>
    </location>
</feature>
<protein>
    <recommendedName>
        <fullName evidence="3">DUF7587 domain-containing protein</fullName>
    </recommendedName>
</protein>
<feature type="compositionally biased region" description="Low complexity" evidence="1">
    <location>
        <begin position="695"/>
        <end position="731"/>
    </location>
</feature>
<keyword evidence="2" id="KW-1133">Transmembrane helix</keyword>
<comment type="caution">
    <text evidence="4">The sequence shown here is derived from an EMBL/GenBank/DDBJ whole genome shotgun (WGS) entry which is preliminary data.</text>
</comment>
<evidence type="ECO:0000313" key="4">
    <source>
        <dbReference type="EMBL" id="KAF4612876.1"/>
    </source>
</evidence>
<evidence type="ECO:0000256" key="1">
    <source>
        <dbReference type="SAM" id="MobiDB-lite"/>
    </source>
</evidence>
<feature type="compositionally biased region" description="Pro residues" evidence="1">
    <location>
        <begin position="732"/>
        <end position="743"/>
    </location>
</feature>
<keyword evidence="2" id="KW-0812">Transmembrane</keyword>
<dbReference type="Pfam" id="PF24494">
    <property type="entry name" value="DUF7587"/>
    <property type="match status" value="1"/>
</dbReference>
<feature type="region of interest" description="Disordered" evidence="1">
    <location>
        <begin position="684"/>
        <end position="746"/>
    </location>
</feature>
<organism evidence="4 5">
    <name type="scientific">Agrocybe pediades</name>
    <dbReference type="NCBI Taxonomy" id="84607"/>
    <lineage>
        <taxon>Eukaryota</taxon>
        <taxon>Fungi</taxon>
        <taxon>Dikarya</taxon>
        <taxon>Basidiomycota</taxon>
        <taxon>Agaricomycotina</taxon>
        <taxon>Agaricomycetes</taxon>
        <taxon>Agaricomycetidae</taxon>
        <taxon>Agaricales</taxon>
        <taxon>Agaricineae</taxon>
        <taxon>Strophariaceae</taxon>
        <taxon>Agrocybe</taxon>
    </lineage>
</organism>
<dbReference type="AlphaFoldDB" id="A0A8H4QL97"/>
<evidence type="ECO:0000259" key="3">
    <source>
        <dbReference type="Pfam" id="PF24494"/>
    </source>
</evidence>
<name>A0A8H4QL97_9AGAR</name>
<keyword evidence="2" id="KW-0472">Membrane</keyword>
<feature type="region of interest" description="Disordered" evidence="1">
    <location>
        <begin position="457"/>
        <end position="488"/>
    </location>
</feature>
<keyword evidence="5" id="KW-1185">Reference proteome</keyword>
<evidence type="ECO:0000256" key="2">
    <source>
        <dbReference type="SAM" id="Phobius"/>
    </source>
</evidence>
<dbReference type="Proteomes" id="UP000521872">
    <property type="component" value="Unassembled WGS sequence"/>
</dbReference>
<evidence type="ECO:0000313" key="5">
    <source>
        <dbReference type="Proteomes" id="UP000521872"/>
    </source>
</evidence>
<feature type="compositionally biased region" description="Pro residues" evidence="1">
    <location>
        <begin position="474"/>
        <end position="483"/>
    </location>
</feature>
<accession>A0A8H4QL97</accession>
<reference evidence="4 5" key="1">
    <citation type="submission" date="2019-12" db="EMBL/GenBank/DDBJ databases">
        <authorList>
            <person name="Floudas D."/>
            <person name="Bentzer J."/>
            <person name="Ahren D."/>
            <person name="Johansson T."/>
            <person name="Persson P."/>
            <person name="Tunlid A."/>
        </authorList>
    </citation>
    <scope>NUCLEOTIDE SEQUENCE [LARGE SCALE GENOMIC DNA]</scope>
    <source>
        <strain evidence="4 5">CBS 102.39</strain>
    </source>
</reference>